<dbReference type="PANTHER" id="PTHR31099:SF37">
    <property type="entry name" value="MYOSIN HEAVY CHAIN-LIKE PROTEIN"/>
    <property type="match status" value="1"/>
</dbReference>
<evidence type="ECO:0000313" key="2">
    <source>
        <dbReference type="Proteomes" id="UP000712600"/>
    </source>
</evidence>
<name>A0A8S9RF10_BRACR</name>
<evidence type="ECO:0000313" key="1">
    <source>
        <dbReference type="EMBL" id="KAF3571463.1"/>
    </source>
</evidence>
<comment type="caution">
    <text evidence="1">The sequence shown here is derived from an EMBL/GenBank/DDBJ whole genome shotgun (WGS) entry which is preliminary data.</text>
</comment>
<sequence>MVSMIPQIEGRLWDQCAPIPVSPDSEEVRRKFSMKPVSWNLDTTLAKDPGQRLRRELLDGKQLEPELECWSKGAKTRSIGLRKEFARDDLRFAKKNSTLTRESFRPCLPSCFDPKSHETPNGQTVIKTEFVAHTVDPKEADGYWMVTCGEVIPPTDSWPPPKTNNDRVAGCTSYSHPLYIETVRLFCRVPDSVEFRLPRARERADALTDGYFTCYEAHLLRCRLWFPIPELIVQVLNRFRLSISQLTPTGLQHLVGILVLYYERGMTLNADYFKALLAPVEAPKSRMCRLAPRKNMAIFRAASHYFGVDGVEGRPTSFLHFPRIYSPLETFSGVDRTFGATFPRNEFIVQWLTIVLTFRLICRLKRSRKRTLRSLFPMTFRASGSSADQTDPPGFDNFSPDFDSFFDFRIPLTVVESGLHLVTEAIRARRTEARTAFFKAELAEKELSHLKEEAAANSLREKELVAKEARRAYRKGNIKVADIMKNRFTEFSNEFGELSKTYKSVGDYRECRGAVGGLYLPKVPEYSYKKELAK</sequence>
<proteinExistence type="predicted"/>
<organism evidence="1 2">
    <name type="scientific">Brassica cretica</name>
    <name type="common">Mustard</name>
    <dbReference type="NCBI Taxonomy" id="69181"/>
    <lineage>
        <taxon>Eukaryota</taxon>
        <taxon>Viridiplantae</taxon>
        <taxon>Streptophyta</taxon>
        <taxon>Embryophyta</taxon>
        <taxon>Tracheophyta</taxon>
        <taxon>Spermatophyta</taxon>
        <taxon>Magnoliopsida</taxon>
        <taxon>eudicotyledons</taxon>
        <taxon>Gunneridae</taxon>
        <taxon>Pentapetalae</taxon>
        <taxon>rosids</taxon>
        <taxon>malvids</taxon>
        <taxon>Brassicales</taxon>
        <taxon>Brassicaceae</taxon>
        <taxon>Brassiceae</taxon>
        <taxon>Brassica</taxon>
    </lineage>
</organism>
<accession>A0A8S9RF10</accession>
<dbReference type="Proteomes" id="UP000712600">
    <property type="component" value="Unassembled WGS sequence"/>
</dbReference>
<dbReference type="AlphaFoldDB" id="A0A8S9RF10"/>
<dbReference type="PANTHER" id="PTHR31099">
    <property type="entry name" value="OS06G0165300 PROTEIN"/>
    <property type="match status" value="1"/>
</dbReference>
<reference evidence="1" key="1">
    <citation type="submission" date="2019-12" db="EMBL/GenBank/DDBJ databases">
        <title>Genome sequencing and annotation of Brassica cretica.</title>
        <authorList>
            <person name="Studholme D.J."/>
            <person name="Sarris P."/>
        </authorList>
    </citation>
    <scope>NUCLEOTIDE SEQUENCE</scope>
    <source>
        <strain evidence="1">PFS-109/04</strain>
        <tissue evidence="1">Leaf</tissue>
    </source>
</reference>
<gene>
    <name evidence="1" type="ORF">F2Q69_00059205</name>
</gene>
<dbReference type="EMBL" id="QGKX02000095">
    <property type="protein sequence ID" value="KAF3571463.1"/>
    <property type="molecule type" value="Genomic_DNA"/>
</dbReference>
<protein>
    <submittedName>
        <fullName evidence="1">Uncharacterized protein</fullName>
    </submittedName>
</protein>